<evidence type="ECO:0000256" key="3">
    <source>
        <dbReference type="ARBA" id="ARBA00022853"/>
    </source>
</evidence>
<reference evidence="9 10" key="1">
    <citation type="submission" date="2024-06" db="EMBL/GenBank/DDBJ databases">
        <authorList>
            <person name="Kraege A."/>
            <person name="Thomma B."/>
        </authorList>
    </citation>
    <scope>NUCLEOTIDE SEQUENCE [LARGE SCALE GENOMIC DNA]</scope>
</reference>
<keyword evidence="6" id="KW-0804">Transcription</keyword>
<evidence type="ECO:0000313" key="9">
    <source>
        <dbReference type="EMBL" id="CAL5228454.1"/>
    </source>
</evidence>
<keyword evidence="4" id="KW-0805">Transcription regulation</keyword>
<comment type="similarity">
    <text evidence="2">Belongs to the EAF6 family.</text>
</comment>
<organism evidence="9 10">
    <name type="scientific">Coccomyxa viridis</name>
    <dbReference type="NCBI Taxonomy" id="1274662"/>
    <lineage>
        <taxon>Eukaryota</taxon>
        <taxon>Viridiplantae</taxon>
        <taxon>Chlorophyta</taxon>
        <taxon>core chlorophytes</taxon>
        <taxon>Trebouxiophyceae</taxon>
        <taxon>Trebouxiophyceae incertae sedis</taxon>
        <taxon>Coccomyxaceae</taxon>
        <taxon>Coccomyxa</taxon>
    </lineage>
</organism>
<sequence length="152" mass="16371">MGKKQQKSPVKPSKAGSVTKPAKGKASVKKRPASAAAVRDVAIDEAEQKRSRMQENLWALEKQIYDIETRYLTDANPRGNAVRGYEGFLNIKEGRTRRSAIKKDDRLFSNSSATGSRHLADLAPAEPAPEEAPAPEMGGAPATAEAAGEELQ</sequence>
<dbReference type="Pfam" id="PF09340">
    <property type="entry name" value="NuA4"/>
    <property type="match status" value="1"/>
</dbReference>
<evidence type="ECO:0000256" key="1">
    <source>
        <dbReference type="ARBA" id="ARBA00004123"/>
    </source>
</evidence>
<evidence type="ECO:0000256" key="7">
    <source>
        <dbReference type="ARBA" id="ARBA00023242"/>
    </source>
</evidence>
<comment type="caution">
    <text evidence="9">The sequence shown here is derived from an EMBL/GenBank/DDBJ whole genome shotgun (WGS) entry which is preliminary data.</text>
</comment>
<name>A0ABP1G8E8_9CHLO</name>
<dbReference type="Proteomes" id="UP001497392">
    <property type="component" value="Unassembled WGS sequence"/>
</dbReference>
<keyword evidence="7" id="KW-0539">Nucleus</keyword>
<accession>A0ABP1G8E8</accession>
<evidence type="ECO:0000256" key="6">
    <source>
        <dbReference type="ARBA" id="ARBA00023163"/>
    </source>
</evidence>
<dbReference type="PANTHER" id="PTHR13476">
    <property type="entry name" value="CHROMATIN MODIFICATION-RELATED PROTEIN MEAF6"/>
    <property type="match status" value="1"/>
</dbReference>
<evidence type="ECO:0000256" key="2">
    <source>
        <dbReference type="ARBA" id="ARBA00010916"/>
    </source>
</evidence>
<dbReference type="InterPro" id="IPR015418">
    <property type="entry name" value="Eaf6"/>
</dbReference>
<feature type="region of interest" description="Disordered" evidence="8">
    <location>
        <begin position="1"/>
        <end position="40"/>
    </location>
</feature>
<evidence type="ECO:0000313" key="10">
    <source>
        <dbReference type="Proteomes" id="UP001497392"/>
    </source>
</evidence>
<gene>
    <name evidence="9" type="primary">g11592</name>
    <name evidence="9" type="ORF">VP750_LOCUS10360</name>
</gene>
<feature type="region of interest" description="Disordered" evidence="8">
    <location>
        <begin position="102"/>
        <end position="152"/>
    </location>
</feature>
<evidence type="ECO:0000256" key="8">
    <source>
        <dbReference type="SAM" id="MobiDB-lite"/>
    </source>
</evidence>
<feature type="compositionally biased region" description="Low complexity" evidence="8">
    <location>
        <begin position="134"/>
        <end position="146"/>
    </location>
</feature>
<proteinExistence type="inferred from homology"/>
<keyword evidence="5" id="KW-0175">Coiled coil</keyword>
<keyword evidence="10" id="KW-1185">Reference proteome</keyword>
<keyword evidence="3" id="KW-0156">Chromatin regulator</keyword>
<evidence type="ECO:0000256" key="5">
    <source>
        <dbReference type="ARBA" id="ARBA00023054"/>
    </source>
</evidence>
<protein>
    <submittedName>
        <fullName evidence="9">G11592 protein</fullName>
    </submittedName>
</protein>
<evidence type="ECO:0000256" key="4">
    <source>
        <dbReference type="ARBA" id="ARBA00023015"/>
    </source>
</evidence>
<comment type="subcellular location">
    <subcellularLocation>
        <location evidence="1">Nucleus</location>
    </subcellularLocation>
</comment>
<feature type="compositionally biased region" description="Basic residues" evidence="8">
    <location>
        <begin position="22"/>
        <end position="32"/>
    </location>
</feature>
<dbReference type="EMBL" id="CAXHTA020000018">
    <property type="protein sequence ID" value="CAL5228454.1"/>
    <property type="molecule type" value="Genomic_DNA"/>
</dbReference>